<keyword evidence="9" id="KW-0325">Glycoprotein</keyword>
<dbReference type="Pfam" id="PF07657">
    <property type="entry name" value="MNNL"/>
    <property type="match status" value="1"/>
</dbReference>
<evidence type="ECO:0000256" key="2">
    <source>
        <dbReference type="ARBA" id="ARBA00022473"/>
    </source>
</evidence>
<evidence type="ECO:0000256" key="11">
    <source>
        <dbReference type="SAM" id="Phobius"/>
    </source>
</evidence>
<dbReference type="PANTHER" id="PTHR24044">
    <property type="entry name" value="NOTCH LIGAND FAMILY MEMBER"/>
    <property type="match status" value="1"/>
</dbReference>
<keyword evidence="2" id="KW-0217">Developmental protein</keyword>
<evidence type="ECO:0000256" key="4">
    <source>
        <dbReference type="ARBA" id="ARBA00022692"/>
    </source>
</evidence>
<dbReference type="SMART" id="SM00181">
    <property type="entry name" value="EGF"/>
    <property type="match status" value="4"/>
</dbReference>
<organism evidence="13 14">
    <name type="scientific">Tegillarca granosa</name>
    <name type="common">Malaysian cockle</name>
    <name type="synonym">Anadara granosa</name>
    <dbReference type="NCBI Taxonomy" id="220873"/>
    <lineage>
        <taxon>Eukaryota</taxon>
        <taxon>Metazoa</taxon>
        <taxon>Spiralia</taxon>
        <taxon>Lophotrochozoa</taxon>
        <taxon>Mollusca</taxon>
        <taxon>Bivalvia</taxon>
        <taxon>Autobranchia</taxon>
        <taxon>Pteriomorphia</taxon>
        <taxon>Arcoida</taxon>
        <taxon>Arcoidea</taxon>
        <taxon>Arcidae</taxon>
        <taxon>Tegillarca</taxon>
    </lineage>
</organism>
<keyword evidence="8 10" id="KW-1015">Disulfide bond</keyword>
<gene>
    <name evidence="13" type="ORF">KUTeg_020508</name>
</gene>
<dbReference type="SMART" id="SM00051">
    <property type="entry name" value="DSL"/>
    <property type="match status" value="1"/>
</dbReference>
<feature type="disulfide bond" evidence="10">
    <location>
        <begin position="356"/>
        <end position="365"/>
    </location>
</feature>
<evidence type="ECO:0000256" key="7">
    <source>
        <dbReference type="ARBA" id="ARBA00023136"/>
    </source>
</evidence>
<comment type="caution">
    <text evidence="13">The sequence shown here is derived from an EMBL/GenBank/DDBJ whole genome shotgun (WGS) entry which is preliminary data.</text>
</comment>
<dbReference type="InterPro" id="IPR000742">
    <property type="entry name" value="EGF"/>
</dbReference>
<feature type="disulfide bond" evidence="10">
    <location>
        <begin position="241"/>
        <end position="250"/>
    </location>
</feature>
<dbReference type="InterPro" id="IPR000152">
    <property type="entry name" value="EGF-type_Asp/Asn_hydroxyl_site"/>
</dbReference>
<dbReference type="InterPro" id="IPR001774">
    <property type="entry name" value="DSL"/>
</dbReference>
<dbReference type="PROSITE" id="PS00022">
    <property type="entry name" value="EGF_1"/>
    <property type="match status" value="4"/>
</dbReference>
<evidence type="ECO:0000256" key="5">
    <source>
        <dbReference type="ARBA" id="ARBA00022737"/>
    </source>
</evidence>
<evidence type="ECO:0000256" key="1">
    <source>
        <dbReference type="ARBA" id="ARBA00004479"/>
    </source>
</evidence>
<dbReference type="InterPro" id="IPR001881">
    <property type="entry name" value="EGF-like_Ca-bd_dom"/>
</dbReference>
<evidence type="ECO:0000256" key="6">
    <source>
        <dbReference type="ARBA" id="ARBA00022989"/>
    </source>
</evidence>
<name>A0ABQ9E843_TEGGR</name>
<keyword evidence="3 10" id="KW-0245">EGF-like domain</keyword>
<dbReference type="SUPFAM" id="SSF57196">
    <property type="entry name" value="EGF/Laminin"/>
    <property type="match status" value="4"/>
</dbReference>
<feature type="disulfide bond" evidence="10">
    <location>
        <begin position="299"/>
        <end position="316"/>
    </location>
</feature>
<evidence type="ECO:0000313" key="14">
    <source>
        <dbReference type="Proteomes" id="UP001217089"/>
    </source>
</evidence>
<comment type="caution">
    <text evidence="10">Lacks conserved residue(s) required for the propagation of feature annotation.</text>
</comment>
<evidence type="ECO:0000256" key="10">
    <source>
        <dbReference type="PROSITE-ProRule" id="PRU00076"/>
    </source>
</evidence>
<keyword evidence="4 11" id="KW-0812">Transmembrane</keyword>
<keyword evidence="5" id="KW-0677">Repeat</keyword>
<evidence type="ECO:0000256" key="9">
    <source>
        <dbReference type="ARBA" id="ARBA00023180"/>
    </source>
</evidence>
<proteinExistence type="predicted"/>
<evidence type="ECO:0000313" key="13">
    <source>
        <dbReference type="EMBL" id="KAJ8301521.1"/>
    </source>
</evidence>
<dbReference type="PROSITE" id="PS50026">
    <property type="entry name" value="EGF_3"/>
    <property type="match status" value="4"/>
</dbReference>
<keyword evidence="14" id="KW-1185">Reference proteome</keyword>
<dbReference type="PROSITE" id="PS01186">
    <property type="entry name" value="EGF_2"/>
    <property type="match status" value="3"/>
</dbReference>
<evidence type="ECO:0000256" key="3">
    <source>
        <dbReference type="ARBA" id="ARBA00022536"/>
    </source>
</evidence>
<dbReference type="Gene3D" id="2.10.25.10">
    <property type="entry name" value="Laminin"/>
    <property type="match status" value="4"/>
</dbReference>
<dbReference type="Gene3D" id="2.60.40.3510">
    <property type="match status" value="1"/>
</dbReference>
<evidence type="ECO:0000256" key="8">
    <source>
        <dbReference type="ARBA" id="ARBA00023157"/>
    </source>
</evidence>
<accession>A0ABQ9E843</accession>
<dbReference type="EMBL" id="JARBDR010000918">
    <property type="protein sequence ID" value="KAJ8301521.1"/>
    <property type="molecule type" value="Genomic_DNA"/>
</dbReference>
<feature type="disulfide bond" evidence="10">
    <location>
        <begin position="318"/>
        <end position="327"/>
    </location>
</feature>
<dbReference type="SMART" id="SM00179">
    <property type="entry name" value="EGF_CA"/>
    <property type="match status" value="4"/>
</dbReference>
<sequence>MQLVVADRTRDTRMFRNIFVILLGLLCSVKITNSKGTLELQFVKYENPGGEGSNGNCCDGMSFFCGSACDHNFDICVDVQSGPRDMNVCPYGRKSSGEISNQDTIIFGNKGGVKMKINIHDKDNNNDDHVDYLEKHYTAHPKIYSEANNAWVQFNIKARTSLTAKIRVYCDMYYYNANCDTLCKPGNSESEGFYTCDPKTGSKICKEGQFCNETVSPECTNITCHNGGNCSVINGSISCKCQSGWTGNNCESKYDPCDAHVCYNNGTCNSTDDVTATCFCEEGWSGGNCETEINPCDMCMSNSTCISGNGTENVTCLCLVGWTGNNCETKYSPCDSDPCWNNGTCTNNGTMFECSCAANFSGINCEINETAIIPPTTTTQVTTTSDSKTPSVVFTFVGLVKDDEQLRKEFQHLIYDLTGEKDGIKILYKKEYPSTVKGKPLTKVSFKVLNAQGKNINDKLNTVLSETRHEDLDKYFTLPLYHEEPIKPTKVEGHTGWIHTYWFVILISLLVFIILLVVLGCMVARVKRRKMSQRKQKEFLARQSSNVSDALPAQSFENSLYFEMNQPIKKDQQAGATWKIIGNATISYKLWIEPEEMKHNRTYNSIYCYIDDTVCYPKTCIFYLFVNFKETSNTKACRKFCNYVHSCHKMRLALNISLNHFYHLLLHKRLLTVLYEN</sequence>
<dbReference type="InterPro" id="IPR050906">
    <property type="entry name" value="Notch_signaling"/>
</dbReference>
<dbReference type="Pfam" id="PF00008">
    <property type="entry name" value="EGF"/>
    <property type="match status" value="1"/>
</dbReference>
<comment type="subcellular location">
    <subcellularLocation>
        <location evidence="1">Membrane</location>
        <topology evidence="1">Single-pass type I membrane protein</topology>
    </subcellularLocation>
</comment>
<feature type="disulfide bond" evidence="10">
    <location>
        <begin position="280"/>
        <end position="289"/>
    </location>
</feature>
<dbReference type="PANTHER" id="PTHR24044:SF420">
    <property type="entry name" value="DELTA AND NOTCH-LIKE EPIDERMAL GROWTH FACTOR-RELATED RECEPTOR ISOFORM X1"/>
    <property type="match status" value="1"/>
</dbReference>
<feature type="domain" description="EGF-like" evidence="12">
    <location>
        <begin position="253"/>
        <end position="290"/>
    </location>
</feature>
<dbReference type="InterPro" id="IPR011651">
    <property type="entry name" value="Notch_ligand_N"/>
</dbReference>
<dbReference type="Gene3D" id="2.10.25.140">
    <property type="match status" value="1"/>
</dbReference>
<evidence type="ECO:0000259" key="12">
    <source>
        <dbReference type="PROSITE" id="PS50026"/>
    </source>
</evidence>
<feature type="transmembrane region" description="Helical" evidence="11">
    <location>
        <begin position="501"/>
        <end position="526"/>
    </location>
</feature>
<dbReference type="PROSITE" id="PS00010">
    <property type="entry name" value="ASX_HYDROXYL"/>
    <property type="match status" value="1"/>
</dbReference>
<keyword evidence="7 11" id="KW-0472">Membrane</keyword>
<keyword evidence="6 11" id="KW-1133">Transmembrane helix</keyword>
<reference evidence="13 14" key="1">
    <citation type="submission" date="2022-12" db="EMBL/GenBank/DDBJ databases">
        <title>Chromosome-level genome of Tegillarca granosa.</title>
        <authorList>
            <person name="Kim J."/>
        </authorList>
    </citation>
    <scope>NUCLEOTIDE SEQUENCE [LARGE SCALE GENOMIC DNA]</scope>
    <source>
        <strain evidence="13">Teg-2019</strain>
        <tissue evidence="13">Adductor muscle</tissue>
    </source>
</reference>
<feature type="domain" description="EGF-like" evidence="12">
    <location>
        <begin position="292"/>
        <end position="328"/>
    </location>
</feature>
<dbReference type="CDD" id="cd00054">
    <property type="entry name" value="EGF_CA"/>
    <property type="match status" value="3"/>
</dbReference>
<feature type="domain" description="EGF-like" evidence="12">
    <location>
        <begin position="215"/>
        <end position="251"/>
    </location>
</feature>
<protein>
    <recommendedName>
        <fullName evidence="12">EGF-like domain-containing protein</fullName>
    </recommendedName>
</protein>
<feature type="domain" description="EGF-like" evidence="12">
    <location>
        <begin position="330"/>
        <end position="366"/>
    </location>
</feature>
<feature type="non-terminal residue" evidence="13">
    <location>
        <position position="677"/>
    </location>
</feature>
<dbReference type="Proteomes" id="UP001217089">
    <property type="component" value="Unassembled WGS sequence"/>
</dbReference>